<dbReference type="EMBL" id="JADIND010000081">
    <property type="protein sequence ID" value="MBO8430498.1"/>
    <property type="molecule type" value="Genomic_DNA"/>
</dbReference>
<sequence length="268" mass="29703">MSQNFICAAAVKNEGENMTRTDICKENYKILFKGEALTNTGSDPEMMAILQKYIFGEVFTVGELDIKTREMITVTSLAVQQTLPQLKAHINAALNVGVTPVELREAIYQLAPFIGFPKTLNALGVLNEVFKERSIEIPLKSTATVKEEERFSKGFEIQNPLYGDEIKLAMEGLPDNMGSDVAKFLTEVCFGDFYTREGLDIKTRELLFISALVTTGNTVTLKSHIKGSLKAGNSKETITAAIIQCLPYVGFPNTIAALKIMKEFHRLH</sequence>
<reference evidence="2" key="2">
    <citation type="journal article" date="2021" name="PeerJ">
        <title>Extensive microbial diversity within the chicken gut microbiome revealed by metagenomics and culture.</title>
        <authorList>
            <person name="Gilroy R."/>
            <person name="Ravi A."/>
            <person name="Getino M."/>
            <person name="Pursley I."/>
            <person name="Horton D.L."/>
            <person name="Alikhan N.F."/>
            <person name="Baker D."/>
            <person name="Gharbi K."/>
            <person name="Hall N."/>
            <person name="Watson M."/>
            <person name="Adriaenssens E.M."/>
            <person name="Foster-Nyarko E."/>
            <person name="Jarju S."/>
            <person name="Secka A."/>
            <person name="Antonio M."/>
            <person name="Oren A."/>
            <person name="Chaudhuri R.R."/>
            <person name="La Ragione R."/>
            <person name="Hildebrand F."/>
            <person name="Pallen M.J."/>
        </authorList>
    </citation>
    <scope>NUCLEOTIDE SEQUENCE</scope>
    <source>
        <strain evidence="2">10192</strain>
    </source>
</reference>
<name>A0A9D9DPP3_9BACT</name>
<dbReference type="PANTHER" id="PTHR33570">
    <property type="entry name" value="4-CARBOXYMUCONOLACTONE DECARBOXYLASE FAMILY PROTEIN"/>
    <property type="match status" value="1"/>
</dbReference>
<organism evidence="2 3">
    <name type="scientific">Candidatus Scatousia excrementipullorum</name>
    <dbReference type="NCBI Taxonomy" id="2840936"/>
    <lineage>
        <taxon>Bacteria</taxon>
        <taxon>Candidatus Scatousia</taxon>
    </lineage>
</organism>
<dbReference type="GO" id="GO:0051920">
    <property type="term" value="F:peroxiredoxin activity"/>
    <property type="evidence" value="ECO:0007669"/>
    <property type="project" value="InterPro"/>
</dbReference>
<dbReference type="Gene3D" id="1.20.1290.10">
    <property type="entry name" value="AhpD-like"/>
    <property type="match status" value="1"/>
</dbReference>
<evidence type="ECO:0000313" key="3">
    <source>
        <dbReference type="Proteomes" id="UP000823632"/>
    </source>
</evidence>
<feature type="domain" description="Carboxymuconolactone decarboxylase-like" evidence="1">
    <location>
        <begin position="180"/>
        <end position="263"/>
    </location>
</feature>
<comment type="caution">
    <text evidence="2">The sequence shown here is derived from an EMBL/GenBank/DDBJ whole genome shotgun (WGS) entry which is preliminary data.</text>
</comment>
<proteinExistence type="predicted"/>
<evidence type="ECO:0000313" key="2">
    <source>
        <dbReference type="EMBL" id="MBO8430498.1"/>
    </source>
</evidence>
<feature type="domain" description="Carboxymuconolactone decarboxylase-like" evidence="1">
    <location>
        <begin position="44"/>
        <end position="128"/>
    </location>
</feature>
<gene>
    <name evidence="2" type="ORF">IAC76_03855</name>
</gene>
<dbReference type="Pfam" id="PF02627">
    <property type="entry name" value="CMD"/>
    <property type="match status" value="2"/>
</dbReference>
<reference evidence="2" key="1">
    <citation type="submission" date="2020-10" db="EMBL/GenBank/DDBJ databases">
        <authorList>
            <person name="Gilroy R."/>
        </authorList>
    </citation>
    <scope>NUCLEOTIDE SEQUENCE</scope>
    <source>
        <strain evidence="2">10192</strain>
    </source>
</reference>
<protein>
    <submittedName>
        <fullName evidence="2">Carboxymuconolactone decarboxylase family protein</fullName>
    </submittedName>
</protein>
<dbReference type="InterPro" id="IPR003779">
    <property type="entry name" value="CMD-like"/>
</dbReference>
<dbReference type="AlphaFoldDB" id="A0A9D9DPP3"/>
<dbReference type="InterPro" id="IPR029032">
    <property type="entry name" value="AhpD-like"/>
</dbReference>
<evidence type="ECO:0000259" key="1">
    <source>
        <dbReference type="Pfam" id="PF02627"/>
    </source>
</evidence>
<dbReference type="InterPro" id="IPR052512">
    <property type="entry name" value="4CMD/NDH-1_regulator"/>
</dbReference>
<accession>A0A9D9DPP3</accession>
<dbReference type="PANTHER" id="PTHR33570:SF2">
    <property type="entry name" value="CARBOXYMUCONOLACTONE DECARBOXYLASE-LIKE DOMAIN-CONTAINING PROTEIN"/>
    <property type="match status" value="1"/>
</dbReference>
<dbReference type="Proteomes" id="UP000823632">
    <property type="component" value="Unassembled WGS sequence"/>
</dbReference>
<dbReference type="SUPFAM" id="SSF69118">
    <property type="entry name" value="AhpD-like"/>
    <property type="match status" value="1"/>
</dbReference>